<evidence type="ECO:0000313" key="3">
    <source>
        <dbReference type="EMBL" id="CUO87786.1"/>
    </source>
</evidence>
<name>A0A174KRS9_9CLOT</name>
<protein>
    <submittedName>
        <fullName evidence="3">DNA-binding protein</fullName>
    </submittedName>
</protein>
<dbReference type="Gene3D" id="1.10.10.60">
    <property type="entry name" value="Homeodomain-like"/>
    <property type="match status" value="1"/>
</dbReference>
<evidence type="ECO:0000313" key="4">
    <source>
        <dbReference type="Proteomes" id="UP000095558"/>
    </source>
</evidence>
<evidence type="ECO:0000256" key="1">
    <source>
        <dbReference type="SAM" id="Coils"/>
    </source>
</evidence>
<reference evidence="3 4" key="1">
    <citation type="submission" date="2015-09" db="EMBL/GenBank/DDBJ databases">
        <authorList>
            <consortium name="Pathogen Informatics"/>
        </authorList>
    </citation>
    <scope>NUCLEOTIDE SEQUENCE [LARGE SCALE GENOMIC DNA]</scope>
    <source>
        <strain evidence="3 4">2789STDY5834855</strain>
    </source>
</reference>
<dbReference type="SUPFAM" id="SSF46689">
    <property type="entry name" value="Homeodomain-like"/>
    <property type="match status" value="1"/>
</dbReference>
<dbReference type="RefSeq" id="WP_055277979.1">
    <property type="nucleotide sequence ID" value="NZ_CYYT01000065.1"/>
</dbReference>
<sequence>MGRFKLDRSTISEKNNKELSVDFLKSANEELVKENKELKKKIEELESRALINPRKVTDEQVKKIKELRASGLSYRAIVKEIGLSTCTIQRALKGIYD</sequence>
<dbReference type="OrthoDB" id="1752997at2"/>
<dbReference type="Proteomes" id="UP000095558">
    <property type="component" value="Unassembled WGS sequence"/>
</dbReference>
<feature type="coiled-coil region" evidence="1">
    <location>
        <begin position="21"/>
        <end position="48"/>
    </location>
</feature>
<dbReference type="EMBL" id="CYZV01000073">
    <property type="protein sequence ID" value="CUO87786.1"/>
    <property type="molecule type" value="Genomic_DNA"/>
</dbReference>
<dbReference type="InterPro" id="IPR009057">
    <property type="entry name" value="Homeodomain-like_sf"/>
</dbReference>
<dbReference type="AlphaFoldDB" id="A0A174KRS9"/>
<dbReference type="GO" id="GO:0003677">
    <property type="term" value="F:DNA binding"/>
    <property type="evidence" value="ECO:0007669"/>
    <property type="project" value="UniProtKB-KW"/>
</dbReference>
<proteinExistence type="predicted"/>
<feature type="domain" description="Transposase IS30-like HTH" evidence="2">
    <location>
        <begin position="54"/>
        <end position="93"/>
    </location>
</feature>
<keyword evidence="1" id="KW-0175">Coiled coil</keyword>
<accession>A0A174KRS9</accession>
<keyword evidence="3" id="KW-0238">DNA-binding</keyword>
<organism evidence="3 4">
    <name type="scientific">Clostridium disporicum</name>
    <dbReference type="NCBI Taxonomy" id="84024"/>
    <lineage>
        <taxon>Bacteria</taxon>
        <taxon>Bacillati</taxon>
        <taxon>Bacillota</taxon>
        <taxon>Clostridia</taxon>
        <taxon>Eubacteriales</taxon>
        <taxon>Clostridiaceae</taxon>
        <taxon>Clostridium</taxon>
    </lineage>
</organism>
<gene>
    <name evidence="3" type="ORF">ERS852470_03614</name>
</gene>
<evidence type="ECO:0000259" key="2">
    <source>
        <dbReference type="Pfam" id="PF13936"/>
    </source>
</evidence>
<dbReference type="Pfam" id="PF13936">
    <property type="entry name" value="HTH_38"/>
    <property type="match status" value="1"/>
</dbReference>
<dbReference type="InterPro" id="IPR025246">
    <property type="entry name" value="IS30-like_HTH"/>
</dbReference>